<dbReference type="PANTHER" id="PTHR43646">
    <property type="entry name" value="GLYCOSYLTRANSFERASE"/>
    <property type="match status" value="1"/>
</dbReference>
<dbReference type="AlphaFoldDB" id="A0AAU9C7E2"/>
<dbReference type="InterPro" id="IPR029044">
    <property type="entry name" value="Nucleotide-diphossugar_trans"/>
</dbReference>
<comment type="subcellular location">
    <subcellularLocation>
        <location evidence="1">Cell membrane</location>
    </subcellularLocation>
</comment>
<dbReference type="InterPro" id="IPR026461">
    <property type="entry name" value="Trfase_2_rSAM/seldom_assoc"/>
</dbReference>
<dbReference type="InterPro" id="IPR001173">
    <property type="entry name" value="Glyco_trans_2-like"/>
</dbReference>
<dbReference type="SUPFAM" id="SSF53448">
    <property type="entry name" value="Nucleotide-diphospho-sugar transferases"/>
    <property type="match status" value="1"/>
</dbReference>
<dbReference type="RefSeq" id="WP_317704350.1">
    <property type="nucleotide sequence ID" value="NZ_AP024714.1"/>
</dbReference>
<gene>
    <name evidence="7" type="ORF">MIT9_P1511</name>
</gene>
<proteinExistence type="predicted"/>
<name>A0AAU9C7E2_9GAMM</name>
<evidence type="ECO:0000256" key="2">
    <source>
        <dbReference type="ARBA" id="ARBA00022475"/>
    </source>
</evidence>
<evidence type="ECO:0000313" key="7">
    <source>
        <dbReference type="EMBL" id="BCX81929.1"/>
    </source>
</evidence>
<dbReference type="PANTHER" id="PTHR43646:SF2">
    <property type="entry name" value="GLYCOSYLTRANSFERASE 2-LIKE DOMAIN-CONTAINING PROTEIN"/>
    <property type="match status" value="1"/>
</dbReference>
<keyword evidence="4" id="KW-0808">Transferase</keyword>
<keyword evidence="2" id="KW-1003">Cell membrane</keyword>
<keyword evidence="3" id="KW-0328">Glycosyltransferase</keyword>
<dbReference type="Proteomes" id="UP001321825">
    <property type="component" value="Chromosome"/>
</dbReference>
<dbReference type="Gene3D" id="3.90.550.10">
    <property type="entry name" value="Spore Coat Polysaccharide Biosynthesis Protein SpsA, Chain A"/>
    <property type="match status" value="1"/>
</dbReference>
<keyword evidence="5" id="KW-0472">Membrane</keyword>
<protein>
    <recommendedName>
        <fullName evidence="6">Glycosyltransferase 2-like domain-containing protein</fullName>
    </recommendedName>
</protein>
<evidence type="ECO:0000313" key="8">
    <source>
        <dbReference type="Proteomes" id="UP001321825"/>
    </source>
</evidence>
<evidence type="ECO:0000256" key="5">
    <source>
        <dbReference type="ARBA" id="ARBA00023136"/>
    </source>
</evidence>
<accession>A0AAU9C7E2</accession>
<sequence>MKLLSIVVPMLDERAQLPALLDHLDAFAAEAEILLVDGGSGDGGPAYARHRGFRVLDAPRGRARQMNAGAAATRGEWLLFLHADTRLPAGALGQIRWSGRRWGRFDVRIAGRSPWLAVVAAMMNLRSRLTGIATGDQAIFVRRNAFEAVGGFPDQPLMEDIELSRRLKRLGPPACLPGPALTSGRRWEENGVWRTIVLMWSLRLAYWLGADPKTLAARYR</sequence>
<dbReference type="CDD" id="cd02522">
    <property type="entry name" value="GT_2_like_a"/>
    <property type="match status" value="1"/>
</dbReference>
<dbReference type="NCBIfam" id="TIGR04283">
    <property type="entry name" value="glyco_like_mftF"/>
    <property type="match status" value="1"/>
</dbReference>
<organism evidence="7 8">
    <name type="scientific">Methylomarinovum caldicuralii</name>
    <dbReference type="NCBI Taxonomy" id="438856"/>
    <lineage>
        <taxon>Bacteria</taxon>
        <taxon>Pseudomonadati</taxon>
        <taxon>Pseudomonadota</taxon>
        <taxon>Gammaproteobacteria</taxon>
        <taxon>Methylococcales</taxon>
        <taxon>Methylothermaceae</taxon>
        <taxon>Methylomarinovum</taxon>
    </lineage>
</organism>
<keyword evidence="8" id="KW-1185">Reference proteome</keyword>
<dbReference type="EMBL" id="AP024714">
    <property type="protein sequence ID" value="BCX81929.1"/>
    <property type="molecule type" value="Genomic_DNA"/>
</dbReference>
<dbReference type="GO" id="GO:0005886">
    <property type="term" value="C:plasma membrane"/>
    <property type="evidence" value="ECO:0007669"/>
    <property type="project" value="UniProtKB-SubCell"/>
</dbReference>
<evidence type="ECO:0000256" key="1">
    <source>
        <dbReference type="ARBA" id="ARBA00004236"/>
    </source>
</evidence>
<dbReference type="KEGG" id="mcau:MIT9_P1511"/>
<reference evidence="8" key="1">
    <citation type="journal article" date="2024" name="Int. J. Syst. Evol. Microbiol.">
        <title>Methylomarinovum tepidoasis sp. nov., a moderately thermophilic methanotroph of the family Methylothermaceae isolated from a deep-sea hydrothermal field.</title>
        <authorList>
            <person name="Hirayama H."/>
            <person name="Takaki Y."/>
            <person name="Abe M."/>
            <person name="Miyazaki M."/>
            <person name="Uematsu K."/>
            <person name="Matsui Y."/>
            <person name="Takai K."/>
        </authorList>
    </citation>
    <scope>NUCLEOTIDE SEQUENCE [LARGE SCALE GENOMIC DNA]</scope>
    <source>
        <strain evidence="8">IT-9</strain>
    </source>
</reference>
<evidence type="ECO:0000256" key="3">
    <source>
        <dbReference type="ARBA" id="ARBA00022676"/>
    </source>
</evidence>
<evidence type="ECO:0000259" key="6">
    <source>
        <dbReference type="Pfam" id="PF00535"/>
    </source>
</evidence>
<feature type="domain" description="Glycosyltransferase 2-like" evidence="6">
    <location>
        <begin position="5"/>
        <end position="93"/>
    </location>
</feature>
<evidence type="ECO:0000256" key="4">
    <source>
        <dbReference type="ARBA" id="ARBA00022679"/>
    </source>
</evidence>
<dbReference type="Pfam" id="PF00535">
    <property type="entry name" value="Glycos_transf_2"/>
    <property type="match status" value="1"/>
</dbReference>
<dbReference type="GO" id="GO:0016757">
    <property type="term" value="F:glycosyltransferase activity"/>
    <property type="evidence" value="ECO:0007669"/>
    <property type="project" value="UniProtKB-KW"/>
</dbReference>